<organism evidence="4 5">
    <name type="scientific">Pukyongiella litopenaei</name>
    <dbReference type="NCBI Taxonomy" id="2605946"/>
    <lineage>
        <taxon>Bacteria</taxon>
        <taxon>Pseudomonadati</taxon>
        <taxon>Pseudomonadota</taxon>
        <taxon>Alphaproteobacteria</taxon>
        <taxon>Rhodobacterales</taxon>
        <taxon>Paracoccaceae</taxon>
        <taxon>Pukyongiella</taxon>
    </lineage>
</organism>
<dbReference type="SUPFAM" id="SSF52540">
    <property type="entry name" value="P-loop containing nucleoside triphosphate hydrolases"/>
    <property type="match status" value="1"/>
</dbReference>
<keyword evidence="1" id="KW-0547">Nucleotide-binding</keyword>
<dbReference type="RefSeq" id="WP_106471052.1">
    <property type="nucleotide sequence ID" value="NZ_CP027665.1"/>
</dbReference>
<evidence type="ECO:0000313" key="5">
    <source>
        <dbReference type="Proteomes" id="UP000237655"/>
    </source>
</evidence>
<dbReference type="InterPro" id="IPR001054">
    <property type="entry name" value="A/G_cyclase"/>
</dbReference>
<evidence type="ECO:0000256" key="1">
    <source>
        <dbReference type="ARBA" id="ARBA00022741"/>
    </source>
</evidence>
<dbReference type="KEGG" id="thas:C6Y53_02870"/>
<accession>A0A2S0MLN6</accession>
<keyword evidence="5" id="KW-1185">Reference proteome</keyword>
<dbReference type="PANTHER" id="PTHR16305:SF28">
    <property type="entry name" value="GUANYLATE CYCLASE DOMAIN-CONTAINING PROTEIN"/>
    <property type="match status" value="1"/>
</dbReference>
<keyword evidence="2" id="KW-0067">ATP-binding</keyword>
<reference evidence="5" key="1">
    <citation type="submission" date="2018-03" db="EMBL/GenBank/DDBJ databases">
        <title>Genomic analysis of the strain SH-1 isolated from shrimp intestine.</title>
        <authorList>
            <person name="Kim Y.-S."/>
            <person name="Kim S.-E."/>
            <person name="Kim K.-H."/>
        </authorList>
    </citation>
    <scope>NUCLEOTIDE SEQUENCE [LARGE SCALE GENOMIC DNA]</scope>
    <source>
        <strain evidence="5">SH-1</strain>
    </source>
</reference>
<dbReference type="Gene3D" id="3.30.70.1230">
    <property type="entry name" value="Nucleotide cyclase"/>
    <property type="match status" value="1"/>
</dbReference>
<dbReference type="InterPro" id="IPR026870">
    <property type="entry name" value="Zinc_ribbon_dom"/>
</dbReference>
<gene>
    <name evidence="4" type="ORF">C6Y53_02870</name>
</gene>
<name>A0A2S0MLN6_9RHOB</name>
<dbReference type="PROSITE" id="PS50125">
    <property type="entry name" value="GUANYLATE_CYCLASE_2"/>
    <property type="match status" value="1"/>
</dbReference>
<sequence length="1014" mass="107929">MSTCPACGAEATEGARFCSACGLALGKREEPVPGAGVAFKRILTLIFVDLVGSTELAAADALEDYDATLTRYHAICSDTIRSHGGSTLALQGDGVLACFGLSDDGENAALSAVAAARAMVVAIPAALPGVNARVGIHSGTVLCRMQADGGLLPNISGLDVNITSRIQNQASPGGVVLSRETLDFVSRIATVPASDIGEVRLKGVPVPMRLYELEEGELQAPEDAVQTLYERAETVALLTGATPVPDGLSPNVTMMIGPAGIGKSAVLGEISRRLGNTHRLIDLSSRLNLRHTPLYPVAEWLARALGYARFPLDPDADRAEFAARLRTLVPGLGDMQEEIAADLMGLAAAQAVQLRYAAPQLRALRIGTMADLVAHLMAAEPVLLSFDDYHWVDEDSHAFVGKLLERGVPERARVVLTARPGSDLGAFATTHGLHVIRLEALSVDAVREMLAGLGSDGMDAAEADRVTVMAEGNPLFLRTLLNLYRRRGEDTAGRALPPTIEATFQGFVNSFGPLRDLVLRAAVIGRGFTAEELSWIAGRGDGLDHDQTHDLAHDLGELAGAGVIEPTAGGGWQFSHILLQEAAYNMIPGSQRRGLHGQVAAALTENDPQRVAAVPEIVADHAIASEDPGIIAGSCVQAGASFLQRAGFDRSIHYLDAALAALGQLGPAAEGARLTALSLLAAARVQRLGFAHPDTVESYRLLEAEAGERGAGGPEHIMALYGLFAHRMMSGDVRRSAEIVDEMLRVADPADPQQQVLCLVNVSAQALYSGRLDDKLAATAELEKIYDTAQHGTLFLSVGADPLVAVKTGDANVHGLRGDVETVRRLTRESLAHVDRIGAILQRPWVKIFNGSAMAAAGQMDEALDMVVEGTEIADQQGAAFWSLNGRIWQEVLGFYARRPDAGGEPLAALVEQCSAIGIGLNRPFFRCIDAASRFRRGGGEEALAMMQDATRELARSGQRQWAPEAWRLRAWVHWKMGDPVRARRCLGLALDLARFSGATMFERRILAQIDATG</sequence>
<dbReference type="InterPro" id="IPR011990">
    <property type="entry name" value="TPR-like_helical_dom_sf"/>
</dbReference>
<feature type="domain" description="Guanylate cyclase" evidence="3">
    <location>
        <begin position="44"/>
        <end position="167"/>
    </location>
</feature>
<evidence type="ECO:0000256" key="2">
    <source>
        <dbReference type="ARBA" id="ARBA00022840"/>
    </source>
</evidence>
<dbReference type="SUPFAM" id="SSF55073">
    <property type="entry name" value="Nucleotide cyclase"/>
    <property type="match status" value="1"/>
</dbReference>
<evidence type="ECO:0000313" key="4">
    <source>
        <dbReference type="EMBL" id="AVO36737.1"/>
    </source>
</evidence>
<dbReference type="SUPFAM" id="SSF48452">
    <property type="entry name" value="TPR-like"/>
    <property type="match status" value="1"/>
</dbReference>
<dbReference type="PANTHER" id="PTHR16305">
    <property type="entry name" value="TESTICULAR SOLUBLE ADENYLYL CYCLASE"/>
    <property type="match status" value="1"/>
</dbReference>
<dbReference type="AlphaFoldDB" id="A0A2S0MLN6"/>
<dbReference type="CDD" id="cd07302">
    <property type="entry name" value="CHD"/>
    <property type="match status" value="1"/>
</dbReference>
<dbReference type="EMBL" id="CP027665">
    <property type="protein sequence ID" value="AVO36737.1"/>
    <property type="molecule type" value="Genomic_DNA"/>
</dbReference>
<dbReference type="GO" id="GO:0035556">
    <property type="term" value="P:intracellular signal transduction"/>
    <property type="evidence" value="ECO:0007669"/>
    <property type="project" value="InterPro"/>
</dbReference>
<dbReference type="Proteomes" id="UP000237655">
    <property type="component" value="Chromosome"/>
</dbReference>
<protein>
    <submittedName>
        <fullName evidence="4">AAA family ATPase</fullName>
    </submittedName>
</protein>
<dbReference type="InterPro" id="IPR027417">
    <property type="entry name" value="P-loop_NTPase"/>
</dbReference>
<dbReference type="GO" id="GO:0004016">
    <property type="term" value="F:adenylate cyclase activity"/>
    <property type="evidence" value="ECO:0007669"/>
    <property type="project" value="UniProtKB-ARBA"/>
</dbReference>
<dbReference type="GO" id="GO:0009190">
    <property type="term" value="P:cyclic nucleotide biosynthetic process"/>
    <property type="evidence" value="ECO:0007669"/>
    <property type="project" value="InterPro"/>
</dbReference>
<dbReference type="InterPro" id="IPR029787">
    <property type="entry name" value="Nucleotide_cyclase"/>
</dbReference>
<dbReference type="GO" id="GO:0005524">
    <property type="term" value="F:ATP binding"/>
    <property type="evidence" value="ECO:0007669"/>
    <property type="project" value="UniProtKB-KW"/>
</dbReference>
<dbReference type="Pfam" id="PF13191">
    <property type="entry name" value="AAA_16"/>
    <property type="match status" value="1"/>
</dbReference>
<dbReference type="GO" id="GO:0005737">
    <property type="term" value="C:cytoplasm"/>
    <property type="evidence" value="ECO:0007669"/>
    <property type="project" value="TreeGrafter"/>
</dbReference>
<dbReference type="Gene3D" id="1.25.40.10">
    <property type="entry name" value="Tetratricopeptide repeat domain"/>
    <property type="match status" value="1"/>
</dbReference>
<dbReference type="Pfam" id="PF13240">
    <property type="entry name" value="Zn_Ribbon_1"/>
    <property type="match status" value="1"/>
</dbReference>
<dbReference type="Pfam" id="PF00211">
    <property type="entry name" value="Guanylate_cyc"/>
    <property type="match status" value="1"/>
</dbReference>
<dbReference type="InterPro" id="IPR041664">
    <property type="entry name" value="AAA_16"/>
</dbReference>
<evidence type="ECO:0000259" key="3">
    <source>
        <dbReference type="PROSITE" id="PS50125"/>
    </source>
</evidence>
<proteinExistence type="predicted"/>